<dbReference type="AlphaFoldDB" id="A0A9Q9F9W6"/>
<reference evidence="2" key="1">
    <citation type="submission" date="2022-10" db="EMBL/GenBank/DDBJ databases">
        <title>Encephalitozoon hellem ATCC 50604 Complete Genome.</title>
        <authorList>
            <person name="Mascarenhas dos Santos A.C."/>
            <person name="Julian A.T."/>
            <person name="Pombert J.-F."/>
        </authorList>
    </citation>
    <scope>NUCLEOTIDE SEQUENCE</scope>
    <source>
        <strain evidence="2">ATCC 50604</strain>
    </source>
</reference>
<evidence type="ECO:0000313" key="5">
    <source>
        <dbReference type="Proteomes" id="UP001217963"/>
    </source>
</evidence>
<evidence type="ECO:0000313" key="2">
    <source>
        <dbReference type="EMBL" id="UTX43582.1"/>
    </source>
</evidence>
<gene>
    <name evidence="2" type="ORF">GPU96_07g13430</name>
    <name evidence="3" type="ORF">PFJ87_07g01350</name>
</gene>
<organism evidence="2 4">
    <name type="scientific">Encephalitozoon hellem</name>
    <name type="common">Microsporidian parasite</name>
    <dbReference type="NCBI Taxonomy" id="27973"/>
    <lineage>
        <taxon>Eukaryota</taxon>
        <taxon>Fungi</taxon>
        <taxon>Fungi incertae sedis</taxon>
        <taxon>Microsporidia</taxon>
        <taxon>Unikaryonidae</taxon>
        <taxon>Encephalitozoon</taxon>
    </lineage>
</organism>
<sequence length="278" mass="31839">MELGLILIFMSTFVGAKDRELEEFVERDIKVFFSSYPAQVLGLEEESGILVSHSKYVNPSKYKFITRARIVKSGGKYIMIFGENNVCKDGNSVIKCKEERPWDIDRKEFGYTISSGNKCITKGPDETIEMKACVNTEDQIFNFKLADIGGCGSLESLAGNGSPKNTTTNVNIFHPDHEHLPSIKIKSRGNVSKNIILPTNGIESRDECSSYEEDMGGHIIEEVDRPLYEDVVPERRVVVKRLQKKRHYPRRRRTYVEHHHRPHHYGNRGFFGREPIVF</sequence>
<dbReference type="EMBL" id="CP075153">
    <property type="protein sequence ID" value="UTX43582.1"/>
    <property type="molecule type" value="Genomic_DNA"/>
</dbReference>
<evidence type="ECO:0000313" key="3">
    <source>
        <dbReference type="EMBL" id="WEL39057.1"/>
    </source>
</evidence>
<feature type="signal peptide" evidence="1">
    <location>
        <begin position="1"/>
        <end position="16"/>
    </location>
</feature>
<name>A0A9Q9F9W6_ENCHE</name>
<evidence type="ECO:0000313" key="4">
    <source>
        <dbReference type="Proteomes" id="UP001059546"/>
    </source>
</evidence>
<dbReference type="Proteomes" id="UP001059546">
    <property type="component" value="Chromosome VII"/>
</dbReference>
<keyword evidence="1" id="KW-0732">Signal</keyword>
<reference evidence="3 5" key="2">
    <citation type="submission" date="2023-02" db="EMBL/GenBank/DDBJ databases">
        <title>Encephalitozoon hellem ATCC 50451 complete genome.</title>
        <authorList>
            <person name="Mascarenhas dos Santos A.C."/>
            <person name="Julian A.T."/>
            <person name="Pombert J.-F."/>
        </authorList>
    </citation>
    <scope>NUCLEOTIDE SEQUENCE [LARGE SCALE GENOMIC DNA]</scope>
    <source>
        <strain evidence="3 5">ATCC 50451</strain>
    </source>
</reference>
<proteinExistence type="predicted"/>
<accession>A0A9Q9F9W6</accession>
<protein>
    <recommendedName>
        <fullName evidence="6">Ricin B lectin domain-containing protein</fullName>
    </recommendedName>
</protein>
<dbReference type="Proteomes" id="UP001217963">
    <property type="component" value="Chromosome VII"/>
</dbReference>
<dbReference type="EMBL" id="CP119068">
    <property type="protein sequence ID" value="WEL39057.1"/>
    <property type="molecule type" value="Genomic_DNA"/>
</dbReference>
<feature type="chain" id="PRO_5040394545" description="Ricin B lectin domain-containing protein" evidence="1">
    <location>
        <begin position="17"/>
        <end position="278"/>
    </location>
</feature>
<keyword evidence="5" id="KW-1185">Reference proteome</keyword>
<dbReference type="OrthoDB" id="2195775at2759"/>
<evidence type="ECO:0000256" key="1">
    <source>
        <dbReference type="SAM" id="SignalP"/>
    </source>
</evidence>
<evidence type="ECO:0008006" key="6">
    <source>
        <dbReference type="Google" id="ProtNLM"/>
    </source>
</evidence>